<dbReference type="InParanoid" id="A0A0D0DNM0"/>
<keyword evidence="2" id="KW-1133">Transmembrane helix</keyword>
<feature type="region of interest" description="Disordered" evidence="1">
    <location>
        <begin position="119"/>
        <end position="145"/>
    </location>
</feature>
<feature type="compositionally biased region" description="Polar residues" evidence="1">
    <location>
        <begin position="418"/>
        <end position="449"/>
    </location>
</feature>
<accession>A0A0D0DNM0</accession>
<dbReference type="AlphaFoldDB" id="A0A0D0DNM0"/>
<keyword evidence="2" id="KW-0472">Membrane</keyword>
<name>A0A0D0DNM0_9AGAM</name>
<sequence length="669" mass="71822">MNVTVFGNVTTAPNSFSSSSIPAGTIAALVLAAILCLVILGALYYVSFVRRKARPVKKRAVLHHSQTSNDEKVDPNIERVIDISPPPGEEDLESNSLSTNKGYGFGLGMRRGFPFAYRKGKTGSSSSGKSPNGSGVQTESHPMIPQYDHDDKRFSINTLTADLPVLPHAPESEKLAPGWSNPIARTSFASKNSYAGLGQHGFLLPELLVEMDEALAATLTLCPRTSEAPAGFGTAILGVDGQDYTRQPRQPQQNSHVLEVRETSPFRVDVAAIFGTLKGNRDSRGTSGSRSSTWSKVRARLYRRAHRDDGRQSYRMDRQETSSSSGPESVPVVLLESGSGVPPSETAPASGTYSFLDLTSPHASFRRHSKTTTLSSTPADVGHEHRATSSWSDNTSVRMVRIERSRDDIAAPKPDAPSTVSRGSHPDTPSDNSNGYTQPSAPTIHTHGSSPFPFPVTIPPSTHMPHPFNVVPGRHTSPSPPPPVPSHMSHQFLQVRQFSPHEPISPVNSLAESVPFSVSDIHFRHSFSDYAGVDSRRTSTASTLPPHPPLPHHGSQSSTPAYSPPPPYVVQRVLGLPMTPLISPSRVVRADTPPATMATTAQVSSTGRPLGSAVSPTLQPTSQFRIGSLLGPRPRPPRPRPSTTGSARGTAAPQLPMQGGRANLRTNQR</sequence>
<feature type="compositionally biased region" description="Low complexity" evidence="1">
    <location>
        <begin position="590"/>
        <end position="601"/>
    </location>
</feature>
<feature type="compositionally biased region" description="Low complexity" evidence="1">
    <location>
        <begin position="322"/>
        <end position="333"/>
    </location>
</feature>
<dbReference type="HOGENOM" id="CLU_015853_0_0_1"/>
<feature type="transmembrane region" description="Helical" evidence="2">
    <location>
        <begin position="26"/>
        <end position="49"/>
    </location>
</feature>
<feature type="compositionally biased region" description="Basic and acidic residues" evidence="1">
    <location>
        <begin position="400"/>
        <end position="410"/>
    </location>
</feature>
<evidence type="ECO:0000313" key="3">
    <source>
        <dbReference type="EMBL" id="KIK93438.1"/>
    </source>
</evidence>
<dbReference type="OrthoDB" id="2576334at2759"/>
<feature type="compositionally biased region" description="Low complexity" evidence="1">
    <location>
        <begin position="122"/>
        <end position="135"/>
    </location>
</feature>
<proteinExistence type="predicted"/>
<organism evidence="3 4">
    <name type="scientific">Paxillus rubicundulus Ve08.2h10</name>
    <dbReference type="NCBI Taxonomy" id="930991"/>
    <lineage>
        <taxon>Eukaryota</taxon>
        <taxon>Fungi</taxon>
        <taxon>Dikarya</taxon>
        <taxon>Basidiomycota</taxon>
        <taxon>Agaricomycotina</taxon>
        <taxon>Agaricomycetes</taxon>
        <taxon>Agaricomycetidae</taxon>
        <taxon>Boletales</taxon>
        <taxon>Paxilineae</taxon>
        <taxon>Paxillaceae</taxon>
        <taxon>Paxillus</taxon>
    </lineage>
</organism>
<keyword evidence="4" id="KW-1185">Reference proteome</keyword>
<gene>
    <name evidence="3" type="ORF">PAXRUDRAFT_515677</name>
</gene>
<feature type="region of interest" description="Disordered" evidence="1">
    <location>
        <begin position="589"/>
        <end position="669"/>
    </location>
</feature>
<keyword evidence="2" id="KW-0812">Transmembrane</keyword>
<dbReference type="EMBL" id="KN825185">
    <property type="protein sequence ID" value="KIK93438.1"/>
    <property type="molecule type" value="Genomic_DNA"/>
</dbReference>
<dbReference type="Proteomes" id="UP000054538">
    <property type="component" value="Unassembled WGS sequence"/>
</dbReference>
<feature type="compositionally biased region" description="Polar residues" evidence="1">
    <location>
        <begin position="388"/>
        <end position="397"/>
    </location>
</feature>
<protein>
    <submittedName>
        <fullName evidence="3">Uncharacterized protein</fullName>
    </submittedName>
</protein>
<feature type="compositionally biased region" description="Polar residues" evidence="1">
    <location>
        <begin position="614"/>
        <end position="625"/>
    </location>
</feature>
<feature type="compositionally biased region" description="Low complexity" evidence="1">
    <location>
        <begin position="552"/>
        <end position="561"/>
    </location>
</feature>
<feature type="compositionally biased region" description="Basic and acidic residues" evidence="1">
    <location>
        <begin position="306"/>
        <end position="320"/>
    </location>
</feature>
<feature type="region of interest" description="Disordered" evidence="1">
    <location>
        <begin position="278"/>
        <end position="487"/>
    </location>
</feature>
<dbReference type="STRING" id="930991.A0A0D0DNM0"/>
<reference evidence="3 4" key="1">
    <citation type="submission" date="2014-04" db="EMBL/GenBank/DDBJ databases">
        <authorList>
            <consortium name="DOE Joint Genome Institute"/>
            <person name="Kuo A."/>
            <person name="Kohler A."/>
            <person name="Jargeat P."/>
            <person name="Nagy L.G."/>
            <person name="Floudas D."/>
            <person name="Copeland A."/>
            <person name="Barry K.W."/>
            <person name="Cichocki N."/>
            <person name="Veneault-Fourrey C."/>
            <person name="LaButti K."/>
            <person name="Lindquist E.A."/>
            <person name="Lipzen A."/>
            <person name="Lundell T."/>
            <person name="Morin E."/>
            <person name="Murat C."/>
            <person name="Sun H."/>
            <person name="Tunlid A."/>
            <person name="Henrissat B."/>
            <person name="Grigoriev I.V."/>
            <person name="Hibbett D.S."/>
            <person name="Martin F."/>
            <person name="Nordberg H.P."/>
            <person name="Cantor M.N."/>
            <person name="Hua S.X."/>
        </authorList>
    </citation>
    <scope>NUCLEOTIDE SEQUENCE [LARGE SCALE GENOMIC DNA]</scope>
    <source>
        <strain evidence="3 4">Ve08.2h10</strain>
    </source>
</reference>
<evidence type="ECO:0000256" key="2">
    <source>
        <dbReference type="SAM" id="Phobius"/>
    </source>
</evidence>
<feature type="region of interest" description="Disordered" evidence="1">
    <location>
        <begin position="537"/>
        <end position="566"/>
    </location>
</feature>
<evidence type="ECO:0000256" key="1">
    <source>
        <dbReference type="SAM" id="MobiDB-lite"/>
    </source>
</evidence>
<evidence type="ECO:0000313" key="4">
    <source>
        <dbReference type="Proteomes" id="UP000054538"/>
    </source>
</evidence>
<reference evidence="4" key="2">
    <citation type="submission" date="2015-01" db="EMBL/GenBank/DDBJ databases">
        <title>Evolutionary Origins and Diversification of the Mycorrhizal Mutualists.</title>
        <authorList>
            <consortium name="DOE Joint Genome Institute"/>
            <consortium name="Mycorrhizal Genomics Consortium"/>
            <person name="Kohler A."/>
            <person name="Kuo A."/>
            <person name="Nagy L.G."/>
            <person name="Floudas D."/>
            <person name="Copeland A."/>
            <person name="Barry K.W."/>
            <person name="Cichocki N."/>
            <person name="Veneault-Fourrey C."/>
            <person name="LaButti K."/>
            <person name="Lindquist E.A."/>
            <person name="Lipzen A."/>
            <person name="Lundell T."/>
            <person name="Morin E."/>
            <person name="Murat C."/>
            <person name="Riley R."/>
            <person name="Ohm R."/>
            <person name="Sun H."/>
            <person name="Tunlid A."/>
            <person name="Henrissat B."/>
            <person name="Grigoriev I.V."/>
            <person name="Hibbett D.S."/>
            <person name="Martin F."/>
        </authorList>
    </citation>
    <scope>NUCLEOTIDE SEQUENCE [LARGE SCALE GENOMIC DNA]</scope>
    <source>
        <strain evidence="4">Ve08.2h10</strain>
    </source>
</reference>